<evidence type="ECO:0000313" key="2">
    <source>
        <dbReference type="Proteomes" id="UP000695264"/>
    </source>
</evidence>
<dbReference type="EMBL" id="JAATEN010000002">
    <property type="protein sequence ID" value="NJP99711.1"/>
    <property type="molecule type" value="Genomic_DNA"/>
</dbReference>
<organism evidence="1 2">
    <name type="scientific">Streptomyces zingiberis</name>
    <dbReference type="NCBI Taxonomy" id="2053010"/>
    <lineage>
        <taxon>Bacteria</taxon>
        <taxon>Bacillati</taxon>
        <taxon>Actinomycetota</taxon>
        <taxon>Actinomycetes</taxon>
        <taxon>Kitasatosporales</taxon>
        <taxon>Streptomycetaceae</taxon>
        <taxon>Streptomyces</taxon>
    </lineage>
</organism>
<evidence type="ECO:0000313" key="1">
    <source>
        <dbReference type="EMBL" id="NJP99711.1"/>
    </source>
</evidence>
<reference evidence="1 2" key="1">
    <citation type="submission" date="2020-03" db="EMBL/GenBank/DDBJ databases">
        <title>WGS of actinomycetes isolated from Thailand.</title>
        <authorList>
            <person name="Thawai C."/>
        </authorList>
    </citation>
    <scope>NUCLEOTIDE SEQUENCE [LARGE SCALE GENOMIC DNA]</scope>
    <source>
        <strain evidence="1 2">PLAI 1-29</strain>
    </source>
</reference>
<comment type="caution">
    <text evidence="1">The sequence shown here is derived from an EMBL/GenBank/DDBJ whole genome shotgun (WGS) entry which is preliminary data.</text>
</comment>
<keyword evidence="2" id="KW-1185">Reference proteome</keyword>
<evidence type="ECO:0008006" key="3">
    <source>
        <dbReference type="Google" id="ProtNLM"/>
    </source>
</evidence>
<protein>
    <recommendedName>
        <fullName evidence="3">DUF4397 domain-containing protein</fullName>
    </recommendedName>
</protein>
<gene>
    <name evidence="1" type="ORF">HCK00_03920</name>
</gene>
<name>A0ABX1BWB1_9ACTN</name>
<sequence>MTQLEIKRVSRLMGAAVPMAVWIDSNHVGTLASGKSLTHTVTPGTHRVECGLQQAGSKDGAQEFDVPAGRRLVIVVTTSKWNGKPIFSAELA</sequence>
<proteinExistence type="predicted"/>
<dbReference type="RefSeq" id="WP_168100300.1">
    <property type="nucleotide sequence ID" value="NZ_JAATEN010000002.1"/>
</dbReference>
<dbReference type="Proteomes" id="UP000695264">
    <property type="component" value="Unassembled WGS sequence"/>
</dbReference>
<accession>A0ABX1BWB1</accession>